<feature type="non-terminal residue" evidence="14">
    <location>
        <position position="194"/>
    </location>
</feature>
<evidence type="ECO:0000313" key="15">
    <source>
        <dbReference type="Proteomes" id="UP001177209"/>
    </source>
</evidence>
<dbReference type="GO" id="GO:0070059">
    <property type="term" value="P:intrinsic apoptotic signaling pathway in response to endoplasmic reticulum stress"/>
    <property type="evidence" value="ECO:0007669"/>
    <property type="project" value="TreeGrafter"/>
</dbReference>
<evidence type="ECO:0000256" key="10">
    <source>
        <dbReference type="ARBA" id="ARBA00023163"/>
    </source>
</evidence>
<evidence type="ECO:0000256" key="2">
    <source>
        <dbReference type="ARBA" id="ARBA00007163"/>
    </source>
</evidence>
<dbReference type="EMBL" id="JAHCLZ010008617">
    <property type="protein sequence ID" value="KAK1193129.1"/>
    <property type="molecule type" value="Genomic_DNA"/>
</dbReference>
<dbReference type="GO" id="GO:0005737">
    <property type="term" value="C:cytoplasm"/>
    <property type="evidence" value="ECO:0007669"/>
    <property type="project" value="UniProtKB-SubCell"/>
</dbReference>
<dbReference type="GO" id="GO:0000122">
    <property type="term" value="P:negative regulation of transcription by RNA polymerase II"/>
    <property type="evidence" value="ECO:0007669"/>
    <property type="project" value="TreeGrafter"/>
</dbReference>
<keyword evidence="12" id="KW-0175">Coiled coil</keyword>
<organism evidence="14 15">
    <name type="scientific">Pygoscelis papua</name>
    <name type="common">Gentoo penguin</name>
    <dbReference type="NCBI Taxonomy" id="30457"/>
    <lineage>
        <taxon>Eukaryota</taxon>
        <taxon>Metazoa</taxon>
        <taxon>Chordata</taxon>
        <taxon>Craniata</taxon>
        <taxon>Vertebrata</taxon>
        <taxon>Euteleostomi</taxon>
        <taxon>Archelosauria</taxon>
        <taxon>Archosauria</taxon>
        <taxon>Dinosauria</taxon>
        <taxon>Saurischia</taxon>
        <taxon>Theropoda</taxon>
        <taxon>Coelurosauria</taxon>
        <taxon>Aves</taxon>
        <taxon>Neognathae</taxon>
        <taxon>Neoaves</taxon>
        <taxon>Aequornithes</taxon>
        <taxon>Sphenisciformes</taxon>
        <taxon>Spheniscidae</taxon>
        <taxon>Pygoscelis</taxon>
    </lineage>
</organism>
<keyword evidence="6" id="KW-0832">Ubl conjugation</keyword>
<dbReference type="GO" id="GO:0000978">
    <property type="term" value="F:RNA polymerase II cis-regulatory region sequence-specific DNA binding"/>
    <property type="evidence" value="ECO:0007669"/>
    <property type="project" value="TreeGrafter"/>
</dbReference>
<dbReference type="GO" id="GO:0036488">
    <property type="term" value="C:CHOP-C/EBP complex"/>
    <property type="evidence" value="ECO:0007669"/>
    <property type="project" value="TreeGrafter"/>
</dbReference>
<dbReference type="Gene3D" id="1.20.5.170">
    <property type="match status" value="1"/>
</dbReference>
<evidence type="ECO:0000256" key="8">
    <source>
        <dbReference type="ARBA" id="ARBA00023125"/>
    </source>
</evidence>
<comment type="subcellular location">
    <subcellularLocation>
        <location evidence="1">Cytoplasm</location>
    </subcellularLocation>
</comment>
<feature type="coiled-coil region" evidence="12">
    <location>
        <begin position="156"/>
        <end position="183"/>
    </location>
</feature>
<dbReference type="GO" id="GO:0001228">
    <property type="term" value="F:DNA-binding transcription activator activity, RNA polymerase II-specific"/>
    <property type="evidence" value="ECO:0007669"/>
    <property type="project" value="TreeGrafter"/>
</dbReference>
<feature type="compositionally biased region" description="Low complexity" evidence="13">
    <location>
        <begin position="86"/>
        <end position="95"/>
    </location>
</feature>
<evidence type="ECO:0000256" key="5">
    <source>
        <dbReference type="ARBA" id="ARBA00022553"/>
    </source>
</evidence>
<evidence type="ECO:0000256" key="7">
    <source>
        <dbReference type="ARBA" id="ARBA00023015"/>
    </source>
</evidence>
<proteinExistence type="inferred from homology"/>
<dbReference type="GO" id="GO:0046982">
    <property type="term" value="F:protein heterodimerization activity"/>
    <property type="evidence" value="ECO:0007669"/>
    <property type="project" value="TreeGrafter"/>
</dbReference>
<evidence type="ECO:0000256" key="12">
    <source>
        <dbReference type="SAM" id="Coils"/>
    </source>
</evidence>
<dbReference type="GO" id="GO:1990617">
    <property type="term" value="C:CHOP-ATF4 complex"/>
    <property type="evidence" value="ECO:0007669"/>
    <property type="project" value="TreeGrafter"/>
</dbReference>
<dbReference type="InterPro" id="IPR016670">
    <property type="entry name" value="DNA_damage_induc_transcript_3"/>
</dbReference>
<keyword evidence="11" id="KW-0834">Unfolded protein response</keyword>
<evidence type="ECO:0000256" key="11">
    <source>
        <dbReference type="ARBA" id="ARBA00023230"/>
    </source>
</evidence>
<feature type="non-terminal residue" evidence="14">
    <location>
        <position position="1"/>
    </location>
</feature>
<dbReference type="GO" id="GO:0006983">
    <property type="term" value="P:ER overload response"/>
    <property type="evidence" value="ECO:0007669"/>
    <property type="project" value="TreeGrafter"/>
</dbReference>
<dbReference type="PANTHER" id="PTHR16833">
    <property type="entry name" value="DNA DAMAGE-INDUCIBLE TRANSCRIPT 3 DDIT3"/>
    <property type="match status" value="1"/>
</dbReference>
<dbReference type="AlphaFoldDB" id="A0AA40GVH0"/>
<evidence type="ECO:0000256" key="13">
    <source>
        <dbReference type="SAM" id="MobiDB-lite"/>
    </source>
</evidence>
<accession>A0AA40GVH0</accession>
<sequence length="194" mass="20736">RELQVPARVTPFSPHPLQLYTGPEVTMAAEGLPAGGSAGTLPSWELEAWYQDLQEVLAAAEPSGPSPSRGAEQRCELDAAVAAELLELLGPESAASTEPVGPPGSATSRSSPPRLDTEEDEAGSAAGRGVKRKRCSGMAASKELAKCRERANEQRVLELTAHNEQLREEIRRLSAEVEHARAALIDRIVNLRQA</sequence>
<keyword evidence="4" id="KW-0678">Repressor</keyword>
<dbReference type="PANTHER" id="PTHR16833:SF0">
    <property type="entry name" value="DNA DAMAGE-INDUCIBLE TRANSCRIPT 3 PROTEIN"/>
    <property type="match status" value="1"/>
</dbReference>
<keyword evidence="5" id="KW-0597">Phosphoprotein</keyword>
<evidence type="ECO:0000256" key="1">
    <source>
        <dbReference type="ARBA" id="ARBA00004496"/>
    </source>
</evidence>
<evidence type="ECO:0000256" key="4">
    <source>
        <dbReference type="ARBA" id="ARBA00022491"/>
    </source>
</evidence>
<keyword evidence="9" id="KW-0010">Activator</keyword>
<evidence type="ECO:0000313" key="14">
    <source>
        <dbReference type="EMBL" id="KAK1193129.1"/>
    </source>
</evidence>
<protein>
    <submittedName>
        <fullName evidence="14">DDIT3 protein</fullName>
    </submittedName>
</protein>
<keyword evidence="15" id="KW-1185">Reference proteome</keyword>
<dbReference type="GO" id="GO:0006986">
    <property type="term" value="P:response to unfolded protein"/>
    <property type="evidence" value="ECO:0007669"/>
    <property type="project" value="UniProtKB-KW"/>
</dbReference>
<comment type="similarity">
    <text evidence="2">Belongs to the bZIP family.</text>
</comment>
<dbReference type="GO" id="GO:1990622">
    <property type="term" value="C:CHOP-ATF3 complex"/>
    <property type="evidence" value="ECO:0007669"/>
    <property type="project" value="TreeGrafter"/>
</dbReference>
<comment type="caution">
    <text evidence="14">The sequence shown here is derived from an EMBL/GenBank/DDBJ whole genome shotgun (WGS) entry which is preliminary data.</text>
</comment>
<evidence type="ECO:0000256" key="9">
    <source>
        <dbReference type="ARBA" id="ARBA00023159"/>
    </source>
</evidence>
<gene>
    <name evidence="14" type="primary">Ddit3</name>
    <name evidence="14" type="ORF">KCX86_0008972</name>
</gene>
<keyword evidence="10" id="KW-0804">Transcription</keyword>
<name>A0AA40GVH0_PYGPA</name>
<keyword evidence="7" id="KW-0805">Transcription regulation</keyword>
<feature type="region of interest" description="Disordered" evidence="13">
    <location>
        <begin position="86"/>
        <end position="136"/>
    </location>
</feature>
<evidence type="ECO:0000256" key="3">
    <source>
        <dbReference type="ARBA" id="ARBA00022490"/>
    </source>
</evidence>
<dbReference type="Proteomes" id="UP001177209">
    <property type="component" value="Unassembled WGS sequence"/>
</dbReference>
<reference evidence="14" key="1">
    <citation type="submission" date="2021-05" db="EMBL/GenBank/DDBJ databases">
        <title>A comprehensive genomic history of the evolution of penguins.</title>
        <authorList>
            <person name="Bi X."/>
        </authorList>
    </citation>
    <scope>NUCLEOTIDE SEQUENCE</scope>
    <source>
        <strain evidence="14">Gentoo_SouthGeorgia</strain>
        <tissue evidence="14">Blood</tissue>
    </source>
</reference>
<evidence type="ECO:0000256" key="6">
    <source>
        <dbReference type="ARBA" id="ARBA00022843"/>
    </source>
</evidence>
<keyword evidence="3" id="KW-0963">Cytoplasm</keyword>
<keyword evidence="8" id="KW-0238">DNA-binding</keyword>